<protein>
    <submittedName>
        <fullName evidence="2">Uncharacterized protein</fullName>
    </submittedName>
</protein>
<feature type="compositionally biased region" description="Basic and acidic residues" evidence="1">
    <location>
        <begin position="63"/>
        <end position="72"/>
    </location>
</feature>
<evidence type="ECO:0000256" key="1">
    <source>
        <dbReference type="SAM" id="MobiDB-lite"/>
    </source>
</evidence>
<dbReference type="EMBL" id="GBRH01203766">
    <property type="protein sequence ID" value="JAD94129.1"/>
    <property type="molecule type" value="Transcribed_RNA"/>
</dbReference>
<reference evidence="2" key="2">
    <citation type="journal article" date="2015" name="Data Brief">
        <title>Shoot transcriptome of the giant reed, Arundo donax.</title>
        <authorList>
            <person name="Barrero R.A."/>
            <person name="Guerrero F.D."/>
            <person name="Moolhuijzen P."/>
            <person name="Goolsby J.A."/>
            <person name="Tidwell J."/>
            <person name="Bellgard S.E."/>
            <person name="Bellgard M.I."/>
        </authorList>
    </citation>
    <scope>NUCLEOTIDE SEQUENCE</scope>
    <source>
        <tissue evidence="2">Shoot tissue taken approximately 20 cm above the soil surface</tissue>
    </source>
</reference>
<feature type="region of interest" description="Disordered" evidence="1">
    <location>
        <begin position="42"/>
        <end position="72"/>
    </location>
</feature>
<proteinExistence type="predicted"/>
<feature type="compositionally biased region" description="Polar residues" evidence="1">
    <location>
        <begin position="53"/>
        <end position="62"/>
    </location>
</feature>
<reference evidence="2" key="1">
    <citation type="submission" date="2014-09" db="EMBL/GenBank/DDBJ databases">
        <authorList>
            <person name="Magalhaes I.L.F."/>
            <person name="Oliveira U."/>
            <person name="Santos F.R."/>
            <person name="Vidigal T.H.D.A."/>
            <person name="Brescovit A.D."/>
            <person name="Santos A.J."/>
        </authorList>
    </citation>
    <scope>NUCLEOTIDE SEQUENCE</scope>
    <source>
        <tissue evidence="2">Shoot tissue taken approximately 20 cm above the soil surface</tissue>
    </source>
</reference>
<accession>A0A0A9E030</accession>
<organism evidence="2">
    <name type="scientific">Arundo donax</name>
    <name type="common">Giant reed</name>
    <name type="synonym">Donax arundinaceus</name>
    <dbReference type="NCBI Taxonomy" id="35708"/>
    <lineage>
        <taxon>Eukaryota</taxon>
        <taxon>Viridiplantae</taxon>
        <taxon>Streptophyta</taxon>
        <taxon>Embryophyta</taxon>
        <taxon>Tracheophyta</taxon>
        <taxon>Spermatophyta</taxon>
        <taxon>Magnoliopsida</taxon>
        <taxon>Liliopsida</taxon>
        <taxon>Poales</taxon>
        <taxon>Poaceae</taxon>
        <taxon>PACMAD clade</taxon>
        <taxon>Arundinoideae</taxon>
        <taxon>Arundineae</taxon>
        <taxon>Arundo</taxon>
    </lineage>
</organism>
<sequence>MAMAMDGQLQVPGPGTCSAAHCPQGGDQGVGRPRPCICHHVTSPAAEDDPQPNLDQLVSLSDCSKEELDRRP</sequence>
<evidence type="ECO:0000313" key="2">
    <source>
        <dbReference type="EMBL" id="JAD94129.1"/>
    </source>
</evidence>
<dbReference type="AlphaFoldDB" id="A0A0A9E030"/>
<name>A0A0A9E030_ARUDO</name>